<keyword evidence="1" id="KW-0808">Transferase</keyword>
<dbReference type="NCBIfam" id="NF005253">
    <property type="entry name" value="PRK06762.1-4"/>
    <property type="match status" value="1"/>
</dbReference>
<reference evidence="1" key="1">
    <citation type="journal article" date="2022" name="Food Funct.">
        <title>Lactobacillus kefiranofaciens ZW18 from Kefir enhances the anti-tumor effect of anti-programmed cell death 1 (PD-1) immunotherapy by modulating the gut microbiota.</title>
        <authorList>
            <person name="Zhao J."/>
            <person name="Wang Y."/>
            <person name="Wang J."/>
            <person name="Lv M."/>
            <person name="Zhou C."/>
            <person name="Jia L."/>
            <person name="Geng W."/>
        </authorList>
    </citation>
    <scope>NUCLEOTIDE SEQUENCE</scope>
    <source>
        <strain evidence="1">ZW18</strain>
    </source>
</reference>
<name>A0AAX3UHI9_9LACO</name>
<keyword evidence="1" id="KW-0418">Kinase</keyword>
<accession>A0AAX3UHI9</accession>
<dbReference type="Pfam" id="PF13671">
    <property type="entry name" value="AAA_33"/>
    <property type="match status" value="1"/>
</dbReference>
<dbReference type="AlphaFoldDB" id="A0AAX3UHI9"/>
<organism evidence="1 2">
    <name type="scientific">Lactobacillus kefiranofaciens</name>
    <dbReference type="NCBI Taxonomy" id="267818"/>
    <lineage>
        <taxon>Bacteria</taxon>
        <taxon>Bacillati</taxon>
        <taxon>Bacillota</taxon>
        <taxon>Bacilli</taxon>
        <taxon>Lactobacillales</taxon>
        <taxon>Lactobacillaceae</taxon>
        <taxon>Lactobacillus</taxon>
    </lineage>
</organism>
<dbReference type="InterPro" id="IPR027417">
    <property type="entry name" value="P-loop_NTPase"/>
</dbReference>
<dbReference type="SUPFAM" id="SSF52540">
    <property type="entry name" value="P-loop containing nucleoside triphosphate hydrolases"/>
    <property type="match status" value="1"/>
</dbReference>
<dbReference type="NCBIfam" id="NF005257">
    <property type="entry name" value="PRK06762.3-2"/>
    <property type="match status" value="1"/>
</dbReference>
<gene>
    <name evidence="1" type="ORF">QEJ78_03920</name>
</gene>
<dbReference type="Proteomes" id="UP001242513">
    <property type="component" value="Chromosome"/>
</dbReference>
<dbReference type="EMBL" id="CP123735">
    <property type="protein sequence ID" value="WGO86934.1"/>
    <property type="molecule type" value="Genomic_DNA"/>
</dbReference>
<sequence>MSFKNKFSQKEVKTMKPKLIIIRGNSGSGKTTLAKEIHQRLPRNTLLIPQDTVRREMLNVKDGENTLALPLLENLLEYGYTHCSYTILEGILNAKWYSELFRKAQQLFGDQIYAYYFDIPFEETMRRHKERHESSFGEEKMRSWWNANDYIGFISERAFTSRMSLDDEIQGIINDIQMEKKK</sequence>
<evidence type="ECO:0000313" key="1">
    <source>
        <dbReference type="EMBL" id="WGO86934.1"/>
    </source>
</evidence>
<proteinExistence type="predicted"/>
<dbReference type="Gene3D" id="3.40.50.300">
    <property type="entry name" value="P-loop containing nucleotide triphosphate hydrolases"/>
    <property type="match status" value="1"/>
</dbReference>
<reference evidence="1" key="2">
    <citation type="submission" date="2023-04" db="EMBL/GenBank/DDBJ databases">
        <authorList>
            <person name="Wang Y."/>
        </authorList>
    </citation>
    <scope>NUCLEOTIDE SEQUENCE</scope>
    <source>
        <strain evidence="1">ZW18</strain>
    </source>
</reference>
<dbReference type="GO" id="GO:0016301">
    <property type="term" value="F:kinase activity"/>
    <property type="evidence" value="ECO:0007669"/>
    <property type="project" value="UniProtKB-KW"/>
</dbReference>
<evidence type="ECO:0000313" key="2">
    <source>
        <dbReference type="Proteomes" id="UP001242513"/>
    </source>
</evidence>
<dbReference type="NCBIfam" id="NF005255">
    <property type="entry name" value="PRK06762.2-2"/>
    <property type="match status" value="1"/>
</dbReference>
<protein>
    <submittedName>
        <fullName evidence="1">Kinase</fullName>
    </submittedName>
</protein>
<dbReference type="RefSeq" id="WP_256330598.1">
    <property type="nucleotide sequence ID" value="NZ_CP123735.1"/>
</dbReference>